<dbReference type="Proteomes" id="UP000053413">
    <property type="component" value="Unassembled WGS sequence"/>
</dbReference>
<comment type="caution">
    <text evidence="1">The sequence shown here is derived from an EMBL/GenBank/DDBJ whole genome shotgun (WGS) entry which is preliminary data.</text>
</comment>
<proteinExistence type="predicted"/>
<name>A0A0X3WSP5_STRVO</name>
<reference evidence="2" key="1">
    <citation type="submission" date="2015-10" db="EMBL/GenBank/DDBJ databases">
        <authorList>
            <person name="Ju K.-S."/>
            <person name="Doroghazi J.R."/>
            <person name="Metcalf W.W."/>
        </authorList>
    </citation>
    <scope>NUCLEOTIDE SEQUENCE [LARGE SCALE GENOMIC DNA]</scope>
    <source>
        <strain evidence="2">NRRL F-8817</strain>
    </source>
</reference>
<protein>
    <submittedName>
        <fullName evidence="1">Uncharacterized protein</fullName>
    </submittedName>
</protein>
<gene>
    <name evidence="1" type="ORF">ADL28_17105</name>
</gene>
<sequence length="95" mass="10863">MQRSALLFDAHPVHLRLHSPAAIRSTLDCGRPQYGVVTLFHPAGYAPPRARFRMTYRLWPKTHWPRVDSSLLRVVSWTTRSSTKKRNTVGVHSTA</sequence>
<dbReference type="EMBL" id="LLZJ01000199">
    <property type="protein sequence ID" value="KUL59890.1"/>
    <property type="molecule type" value="Genomic_DNA"/>
</dbReference>
<evidence type="ECO:0000313" key="1">
    <source>
        <dbReference type="EMBL" id="KUL59890.1"/>
    </source>
</evidence>
<organism evidence="1 2">
    <name type="scientific">Streptomyces violaceusniger</name>
    <dbReference type="NCBI Taxonomy" id="68280"/>
    <lineage>
        <taxon>Bacteria</taxon>
        <taxon>Bacillati</taxon>
        <taxon>Actinomycetota</taxon>
        <taxon>Actinomycetes</taxon>
        <taxon>Kitasatosporales</taxon>
        <taxon>Streptomycetaceae</taxon>
        <taxon>Streptomyces</taxon>
        <taxon>Streptomyces violaceusniger group</taxon>
    </lineage>
</organism>
<accession>A0A0X3WSP5</accession>
<evidence type="ECO:0000313" key="2">
    <source>
        <dbReference type="Proteomes" id="UP000053413"/>
    </source>
</evidence>
<dbReference type="AlphaFoldDB" id="A0A0X3WSP5"/>